<evidence type="ECO:0000259" key="3">
    <source>
        <dbReference type="SMART" id="SM00909"/>
    </source>
</evidence>
<dbReference type="AlphaFoldDB" id="A0A6C0FXI7"/>
<dbReference type="Pfam" id="PF10646">
    <property type="entry name" value="Germane"/>
    <property type="match status" value="1"/>
</dbReference>
<organism evidence="4 5">
    <name type="scientific">Paenibacillus lycopersici</name>
    <dbReference type="NCBI Taxonomy" id="2704462"/>
    <lineage>
        <taxon>Bacteria</taxon>
        <taxon>Bacillati</taxon>
        <taxon>Bacillota</taxon>
        <taxon>Bacilli</taxon>
        <taxon>Bacillales</taxon>
        <taxon>Paenibacillaceae</taxon>
        <taxon>Paenibacillus</taxon>
    </lineage>
</organism>
<dbReference type="KEGG" id="plyc:GXP70_18665"/>
<evidence type="ECO:0000256" key="2">
    <source>
        <dbReference type="SAM" id="SignalP"/>
    </source>
</evidence>
<dbReference type="SMART" id="SM00909">
    <property type="entry name" value="Germane"/>
    <property type="match status" value="1"/>
</dbReference>
<feature type="region of interest" description="Disordered" evidence="1">
    <location>
        <begin position="28"/>
        <end position="95"/>
    </location>
</feature>
<keyword evidence="5" id="KW-1185">Reference proteome</keyword>
<reference evidence="4 5" key="1">
    <citation type="submission" date="2020-01" db="EMBL/GenBank/DDBJ databases">
        <title>Paenibacillus sp. nov., isolated from tomato rhizosphere.</title>
        <authorList>
            <person name="Weon H.-Y."/>
            <person name="Lee S.A."/>
        </authorList>
    </citation>
    <scope>NUCLEOTIDE SEQUENCE [LARGE SCALE GENOMIC DNA]</scope>
    <source>
        <strain evidence="4 5">12200R-189</strain>
    </source>
</reference>
<dbReference type="EMBL" id="CP048209">
    <property type="protein sequence ID" value="QHT61798.1"/>
    <property type="molecule type" value="Genomic_DNA"/>
</dbReference>
<proteinExistence type="predicted"/>
<keyword evidence="2" id="KW-0732">Signal</keyword>
<gene>
    <name evidence="4" type="ORF">GXP70_18665</name>
</gene>
<dbReference type="RefSeq" id="WP_162358236.1">
    <property type="nucleotide sequence ID" value="NZ_CP048209.1"/>
</dbReference>
<protein>
    <recommendedName>
        <fullName evidence="3">GerMN domain-containing protein</fullName>
    </recommendedName>
</protein>
<name>A0A6C0FXI7_9BACL</name>
<feature type="compositionally biased region" description="Polar residues" evidence="1">
    <location>
        <begin position="59"/>
        <end position="68"/>
    </location>
</feature>
<evidence type="ECO:0000313" key="5">
    <source>
        <dbReference type="Proteomes" id="UP000476064"/>
    </source>
</evidence>
<feature type="chain" id="PRO_5025651802" description="GerMN domain-containing protein" evidence="2">
    <location>
        <begin position="30"/>
        <end position="227"/>
    </location>
</feature>
<feature type="compositionally biased region" description="Low complexity" evidence="1">
    <location>
        <begin position="37"/>
        <end position="58"/>
    </location>
</feature>
<feature type="domain" description="GerMN" evidence="3">
    <location>
        <begin position="130"/>
        <end position="214"/>
    </location>
</feature>
<evidence type="ECO:0000256" key="1">
    <source>
        <dbReference type="SAM" id="MobiDB-lite"/>
    </source>
</evidence>
<sequence>MKRQSTKRLMLVLVAAAAIVSLSACGSKAQPLQSSESSNGQNGAVSNNGAGNDNAAVNEGSSDGTSDTGVADPDAVNAGGTGGQGTDAGTAAPEVKKQKEEISVYYTDDQMIDLHAQKAEIEYGDAIERLTAAFKALQKDSDKGEASLWKNVQLLSIKQNGDAVTLDVHLPDEARLGAPGEQLAIAAVTQTFFQFKDIASLDILVDGEAVSSLMGHEDLEHPIKKQS</sequence>
<feature type="signal peptide" evidence="2">
    <location>
        <begin position="1"/>
        <end position="29"/>
    </location>
</feature>
<dbReference type="Proteomes" id="UP000476064">
    <property type="component" value="Chromosome"/>
</dbReference>
<dbReference type="PROSITE" id="PS51257">
    <property type="entry name" value="PROKAR_LIPOPROTEIN"/>
    <property type="match status" value="1"/>
</dbReference>
<dbReference type="InterPro" id="IPR019606">
    <property type="entry name" value="GerMN"/>
</dbReference>
<accession>A0A6C0FXI7</accession>
<evidence type="ECO:0000313" key="4">
    <source>
        <dbReference type="EMBL" id="QHT61798.1"/>
    </source>
</evidence>